<dbReference type="AlphaFoldDB" id="A0A9J6CBI7"/>
<dbReference type="Proteomes" id="UP001107558">
    <property type="component" value="Chromosome 2"/>
</dbReference>
<feature type="region of interest" description="Disordered" evidence="1">
    <location>
        <begin position="18"/>
        <end position="39"/>
    </location>
</feature>
<comment type="caution">
    <text evidence="2">The sequence shown here is derived from an EMBL/GenBank/DDBJ whole genome shotgun (WGS) entry which is preliminary data.</text>
</comment>
<evidence type="ECO:0000313" key="3">
    <source>
        <dbReference type="Proteomes" id="UP001107558"/>
    </source>
</evidence>
<accession>A0A9J6CBI7</accession>
<organism evidence="2 3">
    <name type="scientific">Polypedilum vanderplanki</name>
    <name type="common">Sleeping chironomid midge</name>
    <dbReference type="NCBI Taxonomy" id="319348"/>
    <lineage>
        <taxon>Eukaryota</taxon>
        <taxon>Metazoa</taxon>
        <taxon>Ecdysozoa</taxon>
        <taxon>Arthropoda</taxon>
        <taxon>Hexapoda</taxon>
        <taxon>Insecta</taxon>
        <taxon>Pterygota</taxon>
        <taxon>Neoptera</taxon>
        <taxon>Endopterygota</taxon>
        <taxon>Diptera</taxon>
        <taxon>Nematocera</taxon>
        <taxon>Chironomoidea</taxon>
        <taxon>Chironomidae</taxon>
        <taxon>Chironominae</taxon>
        <taxon>Polypedilum</taxon>
        <taxon>Polypedilum</taxon>
    </lineage>
</organism>
<dbReference type="EMBL" id="JADBJN010000002">
    <property type="protein sequence ID" value="KAG5679513.1"/>
    <property type="molecule type" value="Genomic_DNA"/>
</dbReference>
<keyword evidence="3" id="KW-1185">Reference proteome</keyword>
<name>A0A9J6CBI7_POLVA</name>
<proteinExistence type="predicted"/>
<evidence type="ECO:0000313" key="2">
    <source>
        <dbReference type="EMBL" id="KAG5679513.1"/>
    </source>
</evidence>
<dbReference type="OrthoDB" id="10654257at2759"/>
<sequence length="174" mass="19606">MFRKSFSKLISAGLDASKRSLTSKSKSSKKKVKTFDNSKSLNISVNPIAKVHTNQPHGDVKKIEVVAEVKSFPFENIPKQEPIKQKPTTTPCTEKKFSPCAEKKHPTQEKKSETQEKKSQTNEKESQKKIDESQPDSGHTSLTPPVEFMSKMKRFELSSKCTSFHIKSCGHEPQ</sequence>
<protein>
    <submittedName>
        <fullName evidence="2">Uncharacterized protein</fullName>
    </submittedName>
</protein>
<feature type="compositionally biased region" description="Basic and acidic residues" evidence="1">
    <location>
        <begin position="93"/>
        <end position="132"/>
    </location>
</feature>
<gene>
    <name evidence="2" type="ORF">PVAND_009076</name>
</gene>
<evidence type="ECO:0000256" key="1">
    <source>
        <dbReference type="SAM" id="MobiDB-lite"/>
    </source>
</evidence>
<feature type="region of interest" description="Disordered" evidence="1">
    <location>
        <begin position="74"/>
        <end position="148"/>
    </location>
</feature>
<reference evidence="2" key="1">
    <citation type="submission" date="2021-03" db="EMBL/GenBank/DDBJ databases">
        <title>Chromosome level genome of the anhydrobiotic midge Polypedilum vanderplanki.</title>
        <authorList>
            <person name="Yoshida Y."/>
            <person name="Kikawada T."/>
            <person name="Gusev O."/>
        </authorList>
    </citation>
    <scope>NUCLEOTIDE SEQUENCE</scope>
    <source>
        <strain evidence="2">NIAS01</strain>
        <tissue evidence="2">Whole body or cell culture</tissue>
    </source>
</reference>